<keyword evidence="2" id="KW-1185">Reference proteome</keyword>
<dbReference type="AlphaFoldDB" id="A0A7H0H794"/>
<dbReference type="RefSeq" id="WP_187721519.1">
    <property type="nucleotide sequence ID" value="NZ_CP060789.1"/>
</dbReference>
<protein>
    <submittedName>
        <fullName evidence="1">DUF4192 family protein</fullName>
    </submittedName>
</protein>
<dbReference type="KEGG" id="tdf:H9L22_02890"/>
<reference evidence="1 2" key="1">
    <citation type="submission" date="2020-08" db="EMBL/GenBank/DDBJ databases">
        <title>Genome sequence of Tessaracoccus defluvii JCM 17540T.</title>
        <authorList>
            <person name="Hyun D.-W."/>
            <person name="Bae J.-W."/>
        </authorList>
    </citation>
    <scope>NUCLEOTIDE SEQUENCE [LARGE SCALE GENOMIC DNA]</scope>
    <source>
        <strain evidence="1 2">JCM 17540</strain>
    </source>
</reference>
<evidence type="ECO:0000313" key="1">
    <source>
        <dbReference type="EMBL" id="QNP56410.1"/>
    </source>
</evidence>
<gene>
    <name evidence="1" type="ORF">H9L22_02890</name>
</gene>
<organism evidence="1 2">
    <name type="scientific">Tessaracoccus defluvii</name>
    <dbReference type="NCBI Taxonomy" id="1285901"/>
    <lineage>
        <taxon>Bacteria</taxon>
        <taxon>Bacillati</taxon>
        <taxon>Actinomycetota</taxon>
        <taxon>Actinomycetes</taxon>
        <taxon>Propionibacteriales</taxon>
        <taxon>Propionibacteriaceae</taxon>
        <taxon>Tessaracoccus</taxon>
    </lineage>
</organism>
<evidence type="ECO:0000313" key="2">
    <source>
        <dbReference type="Proteomes" id="UP000516117"/>
    </source>
</evidence>
<dbReference type="InterPro" id="IPR025447">
    <property type="entry name" value="DUF4192"/>
</dbReference>
<sequence length="299" mass="31734">MTGHEPCVEGLLPYRPALHPRHHAGVPPQDSCVVIALKGAAVAMCARVDLRWFAGDPERTLRQLNNALGNVPEARIVLVGFGDPDDASISVAELADALGWDRIADALISQGDRYWVVPATGAPIAFSFDRSALAAQAVFQGIRIDATRAEAVLPVMVTEEVDPDLVARCRAAVAYIQPAVGFAVLRELAESSEPLGVEEGLTLALLLGDEDRLGALATRLSTDTAPVIWPNLVAARRFGPPETAPPVLALLALASWLSGRGAAHVAALEELTRIDARHPLAGVLSALHEQGLPPDRWPL</sequence>
<name>A0A7H0H794_9ACTN</name>
<dbReference type="Pfam" id="PF13830">
    <property type="entry name" value="DUF4192"/>
    <property type="match status" value="1"/>
</dbReference>
<dbReference type="Proteomes" id="UP000516117">
    <property type="component" value="Chromosome"/>
</dbReference>
<accession>A0A7H0H794</accession>
<proteinExistence type="predicted"/>
<dbReference type="EMBL" id="CP060789">
    <property type="protein sequence ID" value="QNP56410.1"/>
    <property type="molecule type" value="Genomic_DNA"/>
</dbReference>